<comment type="caution">
    <text evidence="1">The sequence shown here is derived from an EMBL/GenBank/DDBJ whole genome shotgun (WGS) entry which is preliminary data.</text>
</comment>
<evidence type="ECO:0000313" key="2">
    <source>
        <dbReference type="Proteomes" id="UP001500363"/>
    </source>
</evidence>
<dbReference type="RefSeq" id="WP_344167484.1">
    <property type="nucleotide sequence ID" value="NZ_BAAANC010000001.1"/>
</dbReference>
<gene>
    <name evidence="1" type="ORF">GCM10009741_00850</name>
</gene>
<evidence type="ECO:0000313" key="1">
    <source>
        <dbReference type="EMBL" id="GAA1508014.1"/>
    </source>
</evidence>
<accession>A0ABN1ZZD6</accession>
<protein>
    <submittedName>
        <fullName evidence="1">Uncharacterized protein</fullName>
    </submittedName>
</protein>
<proteinExistence type="predicted"/>
<reference evidence="1 2" key="1">
    <citation type="journal article" date="2019" name="Int. J. Syst. Evol. Microbiol.">
        <title>The Global Catalogue of Microorganisms (GCM) 10K type strain sequencing project: providing services to taxonomists for standard genome sequencing and annotation.</title>
        <authorList>
            <consortium name="The Broad Institute Genomics Platform"/>
            <consortium name="The Broad Institute Genome Sequencing Center for Infectious Disease"/>
            <person name="Wu L."/>
            <person name="Ma J."/>
        </authorList>
    </citation>
    <scope>NUCLEOTIDE SEQUENCE [LARGE SCALE GENOMIC DNA]</scope>
    <source>
        <strain evidence="1 2">JCM 14303</strain>
    </source>
</reference>
<dbReference type="EMBL" id="BAAANC010000001">
    <property type="protein sequence ID" value="GAA1508014.1"/>
    <property type="molecule type" value="Genomic_DNA"/>
</dbReference>
<keyword evidence="2" id="KW-1185">Reference proteome</keyword>
<name>A0ABN1ZZD6_9ACTN</name>
<dbReference type="Proteomes" id="UP001500363">
    <property type="component" value="Unassembled WGS sequence"/>
</dbReference>
<organism evidence="1 2">
    <name type="scientific">Kribbella lupini</name>
    <dbReference type="NCBI Taxonomy" id="291602"/>
    <lineage>
        <taxon>Bacteria</taxon>
        <taxon>Bacillati</taxon>
        <taxon>Actinomycetota</taxon>
        <taxon>Actinomycetes</taxon>
        <taxon>Propionibacteriales</taxon>
        <taxon>Kribbellaceae</taxon>
        <taxon>Kribbella</taxon>
    </lineage>
</organism>
<sequence>MKRFVVDTDGSDEVAVCRLILRTVAADVHQYETDIPVADPDWPADVAAAAEALRAVGRTDHGYTMSGTIRTPDLWPAFVTFAPYAYDATVWNASQDIVSLSDEAQSIVVRLTPAQHALLGSLRLIPEREWRRRRRP</sequence>